<sequence length="80" mass="9002">MPDPKESYSNRSFYYFQQFLAKSGPAASASYALIGAVLLFSLVGYFIDNHYQSSPWFTLGGTFLGILVGFYELVKVIWSK</sequence>
<feature type="transmembrane region" description="Helical" evidence="1">
    <location>
        <begin position="53"/>
        <end position="74"/>
    </location>
</feature>
<keyword evidence="1" id="KW-1133">Transmembrane helix</keyword>
<evidence type="ECO:0000256" key="1">
    <source>
        <dbReference type="SAM" id="Phobius"/>
    </source>
</evidence>
<dbReference type="AlphaFoldDB" id="A0A160VGN4"/>
<evidence type="ECO:0008006" key="3">
    <source>
        <dbReference type="Google" id="ProtNLM"/>
    </source>
</evidence>
<dbReference type="EMBL" id="FAXC01000292">
    <property type="protein sequence ID" value="CUV09753.1"/>
    <property type="molecule type" value="Genomic_DNA"/>
</dbReference>
<protein>
    <recommendedName>
        <fullName evidence="3">ATP synthase protein I</fullName>
    </recommendedName>
</protein>
<dbReference type="InterPro" id="IPR032820">
    <property type="entry name" value="ATPase_put"/>
</dbReference>
<evidence type="ECO:0000313" key="2">
    <source>
        <dbReference type="EMBL" id="CUV09753.1"/>
    </source>
</evidence>
<keyword evidence="1" id="KW-0812">Transmembrane</keyword>
<keyword evidence="1" id="KW-0472">Membrane</keyword>
<name>A0A160VGN4_9ZZZZ</name>
<organism evidence="2">
    <name type="scientific">hydrothermal vent metagenome</name>
    <dbReference type="NCBI Taxonomy" id="652676"/>
    <lineage>
        <taxon>unclassified sequences</taxon>
        <taxon>metagenomes</taxon>
        <taxon>ecological metagenomes</taxon>
    </lineage>
</organism>
<dbReference type="Pfam" id="PF09527">
    <property type="entry name" value="ATPase_gene1"/>
    <property type="match status" value="1"/>
</dbReference>
<feature type="transmembrane region" description="Helical" evidence="1">
    <location>
        <begin position="29"/>
        <end position="47"/>
    </location>
</feature>
<reference evidence="2" key="1">
    <citation type="submission" date="2015-10" db="EMBL/GenBank/DDBJ databases">
        <authorList>
            <person name="Gilbert D.G."/>
        </authorList>
    </citation>
    <scope>NUCLEOTIDE SEQUENCE</scope>
</reference>
<accession>A0A160VGN4</accession>
<gene>
    <name evidence="2" type="ORF">MGWOODY_Mmi1451</name>
</gene>
<proteinExistence type="predicted"/>